<reference evidence="2" key="1">
    <citation type="journal article" date="2015" name="Nat. Genet.">
        <title>The genome and transcriptome of the zoonotic hookworm Ancylostoma ceylanicum identify infection-specific gene families.</title>
        <authorList>
            <person name="Schwarz E.M."/>
            <person name="Hu Y."/>
            <person name="Antoshechkin I."/>
            <person name="Miller M.M."/>
            <person name="Sternberg P.W."/>
            <person name="Aroian R.V."/>
        </authorList>
    </citation>
    <scope>NUCLEOTIDE SEQUENCE</scope>
    <source>
        <strain evidence="2">HY135</strain>
    </source>
</reference>
<name>A0A016SLY2_9BILA</name>
<protein>
    <submittedName>
        <fullName evidence="1">Uncharacterized protein</fullName>
    </submittedName>
</protein>
<keyword evidence="2" id="KW-1185">Reference proteome</keyword>
<proteinExistence type="predicted"/>
<accession>A0A016SLY2</accession>
<dbReference type="Proteomes" id="UP000024635">
    <property type="component" value="Unassembled WGS sequence"/>
</dbReference>
<evidence type="ECO:0000313" key="2">
    <source>
        <dbReference type="Proteomes" id="UP000024635"/>
    </source>
</evidence>
<sequence>MVWRVRVAGVSKYSWRDSIGGMRHRTCVLYARRRLRTRQERSSSQTWSNSSGSFFNPAERDSNMYIYIYAWIYIII</sequence>
<gene>
    <name evidence="1" type="primary">Acey_s0207.g2045</name>
    <name evidence="1" type="ORF">Y032_0207g2045</name>
</gene>
<dbReference type="AlphaFoldDB" id="A0A016SLY2"/>
<dbReference type="EMBL" id="JARK01001543">
    <property type="protein sequence ID" value="EYB91357.1"/>
    <property type="molecule type" value="Genomic_DNA"/>
</dbReference>
<evidence type="ECO:0000313" key="1">
    <source>
        <dbReference type="EMBL" id="EYB91357.1"/>
    </source>
</evidence>
<organism evidence="1 2">
    <name type="scientific">Ancylostoma ceylanicum</name>
    <dbReference type="NCBI Taxonomy" id="53326"/>
    <lineage>
        <taxon>Eukaryota</taxon>
        <taxon>Metazoa</taxon>
        <taxon>Ecdysozoa</taxon>
        <taxon>Nematoda</taxon>
        <taxon>Chromadorea</taxon>
        <taxon>Rhabditida</taxon>
        <taxon>Rhabditina</taxon>
        <taxon>Rhabditomorpha</taxon>
        <taxon>Strongyloidea</taxon>
        <taxon>Ancylostomatidae</taxon>
        <taxon>Ancylostomatinae</taxon>
        <taxon>Ancylostoma</taxon>
    </lineage>
</organism>
<comment type="caution">
    <text evidence="1">The sequence shown here is derived from an EMBL/GenBank/DDBJ whole genome shotgun (WGS) entry which is preliminary data.</text>
</comment>